<organism evidence="1 2">
    <name type="scientific">Phanerochaete carnosa (strain HHB-10118-sp)</name>
    <name type="common">White-rot fungus</name>
    <name type="synonym">Peniophora carnosa</name>
    <dbReference type="NCBI Taxonomy" id="650164"/>
    <lineage>
        <taxon>Eukaryota</taxon>
        <taxon>Fungi</taxon>
        <taxon>Dikarya</taxon>
        <taxon>Basidiomycota</taxon>
        <taxon>Agaricomycotina</taxon>
        <taxon>Agaricomycetes</taxon>
        <taxon>Polyporales</taxon>
        <taxon>Phanerochaetaceae</taxon>
        <taxon>Phanerochaete</taxon>
    </lineage>
</organism>
<dbReference type="RefSeq" id="XP_007391103.1">
    <property type="nucleotide sequence ID" value="XM_007391041.1"/>
</dbReference>
<proteinExistence type="predicted"/>
<sequence length="123" mass="14038">MPIVYQDAGITTRAVFRAGGLLLVFVEEPEEACMAVPPGTALEDVVAALEADWYAFPEICEDLHRESVQLQAFARWDAELKCGRNRWIELKDRGGDVHPDWLVTTCEYRFRWPGSWKWDVPGV</sequence>
<dbReference type="AlphaFoldDB" id="K5WR12"/>
<reference evidence="1 2" key="1">
    <citation type="journal article" date="2012" name="BMC Genomics">
        <title>Comparative genomics of the white-rot fungi, Phanerochaete carnosa and P. chrysosporium, to elucidate the genetic basis of the distinct wood types they colonize.</title>
        <authorList>
            <person name="Suzuki H."/>
            <person name="MacDonald J."/>
            <person name="Syed K."/>
            <person name="Salamov A."/>
            <person name="Hori C."/>
            <person name="Aerts A."/>
            <person name="Henrissat B."/>
            <person name="Wiebenga A."/>
            <person name="vanKuyk P.A."/>
            <person name="Barry K."/>
            <person name="Lindquist E."/>
            <person name="LaButti K."/>
            <person name="Lapidus A."/>
            <person name="Lucas S."/>
            <person name="Coutinho P."/>
            <person name="Gong Y."/>
            <person name="Samejima M."/>
            <person name="Mahadevan R."/>
            <person name="Abou-Zaid M."/>
            <person name="de Vries R.P."/>
            <person name="Igarashi K."/>
            <person name="Yadav J.S."/>
            <person name="Grigoriev I.V."/>
            <person name="Master E.R."/>
        </authorList>
    </citation>
    <scope>NUCLEOTIDE SEQUENCE [LARGE SCALE GENOMIC DNA]</scope>
    <source>
        <strain evidence="1 2">HHB-10118-sp</strain>
    </source>
</reference>
<dbReference type="HOGENOM" id="CLU_2016065_0_0_1"/>
<dbReference type="EMBL" id="JH930468">
    <property type="protein sequence ID" value="EKM61699.1"/>
    <property type="molecule type" value="Genomic_DNA"/>
</dbReference>
<accession>K5WR12</accession>
<dbReference type="InParanoid" id="K5WR12"/>
<dbReference type="KEGG" id="pco:PHACADRAFT_190879"/>
<protein>
    <submittedName>
        <fullName evidence="1">Uncharacterized protein</fullName>
    </submittedName>
</protein>
<evidence type="ECO:0000313" key="2">
    <source>
        <dbReference type="Proteomes" id="UP000008370"/>
    </source>
</evidence>
<keyword evidence="2" id="KW-1185">Reference proteome</keyword>
<evidence type="ECO:0000313" key="1">
    <source>
        <dbReference type="EMBL" id="EKM61699.1"/>
    </source>
</evidence>
<gene>
    <name evidence="1" type="ORF">PHACADRAFT_190879</name>
</gene>
<dbReference type="GeneID" id="18910701"/>
<name>K5WR12_PHACS</name>
<dbReference type="Proteomes" id="UP000008370">
    <property type="component" value="Unassembled WGS sequence"/>
</dbReference>